<dbReference type="Pfam" id="PF04597">
    <property type="entry name" value="Ribophorin_I"/>
    <property type="match status" value="1"/>
</dbReference>
<protein>
    <recommendedName>
        <fullName evidence="10">Dolichyl-diphosphooligosaccharide--protein glycosyltransferase subunit 1</fullName>
    </recommendedName>
</protein>
<keyword evidence="9" id="KW-0472">Membrane</keyword>
<comment type="subcellular location">
    <subcellularLocation>
        <location evidence="2 10">Endoplasmic reticulum membrane</location>
        <topology evidence="2 10">Single-pass type I membrane protein</topology>
    </subcellularLocation>
</comment>
<sequence>MRSFYRLLAFMVLTTCLAYRTLATNVTFVPQHWRNTNMLRTIDLTSSIVRETTSVAAQNIHNESIGEYYYPIPEQWDNHLSYIEVNERKTKQTFEVEKVKLNPLKWVPYSNQFSRPIDDMFVMQMNEKNEIICGKSKKFKWPLLLSNDTISTCSRIRYYKIFFNRRLDPQEQIKFTITTVFTHMLTPYPKEITQTGRQQILFHGNQYGNSAYQTDQQKTNVKLPSVEIISYSQPTGNVIRNQKNLDYGRFNGTKPNSYEELRIHYGFQQNMLTVTGLRRDLEISHWGGNLAVEEHFNLTHDGARLKGQFSRLDYHKTIYIHHDTIMARELSLSLPVHVSDVYYRDEIGNVSTSNLRYERDKTIFDFKPRYPLFGGWNYTWYHGYNVPLGDFVRYHYESNRYILNIPFVNAFPQAIHDKVQVRIILPEGASDVKVETPFVIDKETHGVHKTYLDTIGRYLIVLEKSNVVNEHSKNIQISYTYSSLELLRKPLSVSIFLLGPFLLSMVYSRMEFSIGKSKRKTS</sequence>
<comment type="caution">
    <text evidence="11">The sequence shown here is derived from an EMBL/GenBank/DDBJ whole genome shotgun (WGS) entry which is preliminary data.</text>
</comment>
<dbReference type="GO" id="GO:0008250">
    <property type="term" value="C:oligosaccharyltransferase complex"/>
    <property type="evidence" value="ECO:0007669"/>
    <property type="project" value="UniProtKB-UniRule"/>
</dbReference>
<comment type="pathway">
    <text evidence="3 10">Protein modification; protein glycosylation.</text>
</comment>
<dbReference type="PANTHER" id="PTHR21049:SF0">
    <property type="entry name" value="DOLICHYL-DIPHOSPHOOLIGOSACCHARIDE--PROTEIN GLYCOSYLTRANSFERASE SUBUNIT 1"/>
    <property type="match status" value="1"/>
</dbReference>
<keyword evidence="5" id="KW-0812">Transmembrane</keyword>
<keyword evidence="6 10" id="KW-0732">Signal</keyword>
<evidence type="ECO:0000256" key="1">
    <source>
        <dbReference type="ARBA" id="ARBA00002791"/>
    </source>
</evidence>
<organism evidence="11 12">
    <name type="scientific">Funneliformis geosporum</name>
    <dbReference type="NCBI Taxonomy" id="1117311"/>
    <lineage>
        <taxon>Eukaryota</taxon>
        <taxon>Fungi</taxon>
        <taxon>Fungi incertae sedis</taxon>
        <taxon>Mucoromycota</taxon>
        <taxon>Glomeromycotina</taxon>
        <taxon>Glomeromycetes</taxon>
        <taxon>Glomerales</taxon>
        <taxon>Glomeraceae</taxon>
        <taxon>Funneliformis</taxon>
    </lineage>
</organism>
<evidence type="ECO:0000256" key="5">
    <source>
        <dbReference type="ARBA" id="ARBA00022692"/>
    </source>
</evidence>
<dbReference type="EMBL" id="CAMKVN010001699">
    <property type="protein sequence ID" value="CAI2177565.1"/>
    <property type="molecule type" value="Genomic_DNA"/>
</dbReference>
<evidence type="ECO:0000313" key="12">
    <source>
        <dbReference type="Proteomes" id="UP001153678"/>
    </source>
</evidence>
<accession>A0A9W4WTE3</accession>
<dbReference type="InterPro" id="IPR007676">
    <property type="entry name" value="Ribophorin_I"/>
</dbReference>
<evidence type="ECO:0000256" key="4">
    <source>
        <dbReference type="ARBA" id="ARBA00008905"/>
    </source>
</evidence>
<comment type="function">
    <text evidence="1 10">Subunit of the oligosaccharyl transferase (OST) complex that catalyzes the initial transfer of a defined glycan (Glc(3)Man(9)GlcNAc(2) in eukaryotes) from the lipid carrier dolichol-pyrophosphate to an asparagine residue within an Asn-X-Ser/Thr consensus motif in nascent polypeptide chains, the first step in protein N-glycosylation. N-glycosylation occurs cotranslationally and the complex associates with the Sec61 complex at the channel-forming translocon complex that mediates protein translocation across the endoplasmic reticulum (ER). All subunits are required for a maximal enzyme activity.</text>
</comment>
<feature type="chain" id="PRO_5041017140" description="Dolichyl-diphosphooligosaccharide--protein glycosyltransferase subunit 1" evidence="10">
    <location>
        <begin position="24"/>
        <end position="522"/>
    </location>
</feature>
<proteinExistence type="inferred from homology"/>
<keyword evidence="12" id="KW-1185">Reference proteome</keyword>
<reference evidence="11" key="1">
    <citation type="submission" date="2022-08" db="EMBL/GenBank/DDBJ databases">
        <authorList>
            <person name="Kallberg Y."/>
            <person name="Tangrot J."/>
            <person name="Rosling A."/>
        </authorList>
    </citation>
    <scope>NUCLEOTIDE SEQUENCE</scope>
    <source>
        <strain evidence="11">Wild A</strain>
    </source>
</reference>
<feature type="signal peptide" evidence="10">
    <location>
        <begin position="1"/>
        <end position="23"/>
    </location>
</feature>
<gene>
    <name evidence="11" type="ORF">FWILDA_LOCUS8150</name>
</gene>
<comment type="subunit">
    <text evidence="10">Component of the oligosaccharyltransferase (OST) complex.</text>
</comment>
<keyword evidence="8" id="KW-1133">Transmembrane helix</keyword>
<dbReference type="PANTHER" id="PTHR21049">
    <property type="entry name" value="RIBOPHORIN I"/>
    <property type="match status" value="1"/>
</dbReference>
<dbReference type="OrthoDB" id="310030at2759"/>
<evidence type="ECO:0000256" key="7">
    <source>
        <dbReference type="ARBA" id="ARBA00022824"/>
    </source>
</evidence>
<evidence type="ECO:0000256" key="2">
    <source>
        <dbReference type="ARBA" id="ARBA00004115"/>
    </source>
</evidence>
<evidence type="ECO:0000256" key="3">
    <source>
        <dbReference type="ARBA" id="ARBA00004922"/>
    </source>
</evidence>
<name>A0A9W4WTE3_9GLOM</name>
<evidence type="ECO:0000256" key="8">
    <source>
        <dbReference type="ARBA" id="ARBA00022989"/>
    </source>
</evidence>
<dbReference type="Proteomes" id="UP001153678">
    <property type="component" value="Unassembled WGS sequence"/>
</dbReference>
<evidence type="ECO:0000256" key="10">
    <source>
        <dbReference type="RuleBase" id="RU361143"/>
    </source>
</evidence>
<dbReference type="GO" id="GO:0018279">
    <property type="term" value="P:protein N-linked glycosylation via asparagine"/>
    <property type="evidence" value="ECO:0007669"/>
    <property type="project" value="TreeGrafter"/>
</dbReference>
<dbReference type="AlphaFoldDB" id="A0A9W4WTE3"/>
<evidence type="ECO:0000313" key="11">
    <source>
        <dbReference type="EMBL" id="CAI2177565.1"/>
    </source>
</evidence>
<keyword evidence="7 10" id="KW-0256">Endoplasmic reticulum</keyword>
<comment type="similarity">
    <text evidence="4 10">Belongs to the OST1 family.</text>
</comment>
<evidence type="ECO:0000256" key="9">
    <source>
        <dbReference type="ARBA" id="ARBA00023136"/>
    </source>
</evidence>
<evidence type="ECO:0000256" key="6">
    <source>
        <dbReference type="ARBA" id="ARBA00022729"/>
    </source>
</evidence>